<dbReference type="EMBL" id="CP028490">
    <property type="protein sequence ID" value="AVX23387.1"/>
    <property type="molecule type" value="Genomic_DNA"/>
</dbReference>
<organism evidence="1 2">
    <name type="scientific">Pseudomonas syringae pv. atrofaciens</name>
    <dbReference type="NCBI Taxonomy" id="192087"/>
    <lineage>
        <taxon>Bacteria</taxon>
        <taxon>Pseudomonadati</taxon>
        <taxon>Pseudomonadota</taxon>
        <taxon>Gammaproteobacteria</taxon>
        <taxon>Pseudomonadales</taxon>
        <taxon>Pseudomonadaceae</taxon>
        <taxon>Pseudomonas</taxon>
        <taxon>Pseudomonas syringae</taxon>
    </lineage>
</organism>
<evidence type="ECO:0000313" key="1">
    <source>
        <dbReference type="EMBL" id="AVX23387.1"/>
    </source>
</evidence>
<sequence length="166" mass="19196">MISGQDNDKLRRLINEFHDESDRGCAVITICVLEEKLLELLEARVPKCSASELRNLAPLGRLSLSVDNAYLVGVLSERNRTEFKQLIKIRNMFAHKPLEGLSFLHHDIIHLCSKLILCDMVDELILEDARHRYVCSVVMLYLSLHHELEELERITELPDRGFVFED</sequence>
<dbReference type="PANTHER" id="PTHR37941">
    <property type="entry name" value="FUMARASE E-RELATED"/>
    <property type="match status" value="1"/>
</dbReference>
<evidence type="ECO:0000313" key="2">
    <source>
        <dbReference type="Proteomes" id="UP000240475"/>
    </source>
</evidence>
<dbReference type="Proteomes" id="UP000240475">
    <property type="component" value="Chromosome"/>
</dbReference>
<accession>A0AAD0I8Q6</accession>
<proteinExistence type="predicted"/>
<dbReference type="GO" id="GO:0045892">
    <property type="term" value="P:negative regulation of DNA-templated transcription"/>
    <property type="evidence" value="ECO:0007669"/>
    <property type="project" value="TreeGrafter"/>
</dbReference>
<dbReference type="AlphaFoldDB" id="A0AAD0I8Q6"/>
<dbReference type="SUPFAM" id="SSF158668">
    <property type="entry name" value="MtlR-like"/>
    <property type="match status" value="1"/>
</dbReference>
<dbReference type="InterPro" id="IPR038026">
    <property type="entry name" value="MtlR-like_sf"/>
</dbReference>
<reference evidence="1 2" key="1">
    <citation type="submission" date="2018-04" db="EMBL/GenBank/DDBJ databases">
        <authorList>
            <person name="Cha J.-S."/>
        </authorList>
    </citation>
    <scope>NUCLEOTIDE SEQUENCE [LARGE SCALE GENOMIC DNA]</scope>
    <source>
        <strain evidence="1 2">LMG5095</strain>
    </source>
</reference>
<gene>
    <name evidence="1" type="ORF">DA456_08220</name>
</gene>
<dbReference type="Gene3D" id="1.20.120.330">
    <property type="entry name" value="Nucleotidyltransferases domain 2"/>
    <property type="match status" value="1"/>
</dbReference>
<dbReference type="InterPro" id="IPR007761">
    <property type="entry name" value="MtlR-like"/>
</dbReference>
<protein>
    <recommendedName>
        <fullName evidence="3">Mannitol operon repressor</fullName>
    </recommendedName>
</protein>
<evidence type="ECO:0008006" key="3">
    <source>
        <dbReference type="Google" id="ProtNLM"/>
    </source>
</evidence>
<name>A0AAD0I8Q6_PSESX</name>
<dbReference type="PANTHER" id="PTHR37941:SF1">
    <property type="entry name" value="FUMARASE E-RELATED"/>
    <property type="match status" value="1"/>
</dbReference>